<dbReference type="GeneID" id="25316713"/>
<reference evidence="1 2" key="1">
    <citation type="submission" date="2015-04" db="EMBL/GenBank/DDBJ databases">
        <authorList>
            <person name="Heijne W.H."/>
            <person name="Fedorova N.D."/>
            <person name="Nierman W.C."/>
            <person name="Vollebregt A.W."/>
            <person name="Zhao Z."/>
            <person name="Wu L."/>
            <person name="Kumar M."/>
            <person name="Stam H."/>
            <person name="van den Berg M.A."/>
            <person name="Pel H.J."/>
        </authorList>
    </citation>
    <scope>NUCLEOTIDE SEQUENCE [LARGE SCALE GENOMIC DNA]</scope>
    <source>
        <strain evidence="1 2">CBS 393.64</strain>
    </source>
</reference>
<dbReference type="EMBL" id="LASV01000179">
    <property type="protein sequence ID" value="KKA21578.1"/>
    <property type="molecule type" value="Genomic_DNA"/>
</dbReference>
<evidence type="ECO:0000313" key="2">
    <source>
        <dbReference type="Proteomes" id="UP000053958"/>
    </source>
</evidence>
<accession>A0A0F4YVB0</accession>
<dbReference type="RefSeq" id="XP_013328190.1">
    <property type="nucleotide sequence ID" value="XM_013472736.1"/>
</dbReference>
<proteinExistence type="predicted"/>
<dbReference type="AlphaFoldDB" id="A0A0F4YVB0"/>
<name>A0A0F4YVB0_RASE3</name>
<protein>
    <submittedName>
        <fullName evidence="1">Uncharacterized protein</fullName>
    </submittedName>
</protein>
<organism evidence="1 2">
    <name type="scientific">Rasamsonia emersonii (strain ATCC 16479 / CBS 393.64 / IMI 116815)</name>
    <dbReference type="NCBI Taxonomy" id="1408163"/>
    <lineage>
        <taxon>Eukaryota</taxon>
        <taxon>Fungi</taxon>
        <taxon>Dikarya</taxon>
        <taxon>Ascomycota</taxon>
        <taxon>Pezizomycotina</taxon>
        <taxon>Eurotiomycetes</taxon>
        <taxon>Eurotiomycetidae</taxon>
        <taxon>Eurotiales</taxon>
        <taxon>Trichocomaceae</taxon>
        <taxon>Rasamsonia</taxon>
    </lineage>
</organism>
<comment type="caution">
    <text evidence="1">The sequence shown here is derived from an EMBL/GenBank/DDBJ whole genome shotgun (WGS) entry which is preliminary data.</text>
</comment>
<sequence>MPIKKRQAINPAVVLVRPCPRVVRPKHHVSNQQISGLTASELTPAEHEHGQNLRAKLLDEQVGGHAKDDVGDREDGDGDIVVIALHVQRLGHARDLGVADVGAVEEGDQEQHPEDGHDAQVQLPEQLLLQGWVNWGPRAVEFGGGGVHAGGFQHQGLNAGGFVDGGSHDCRKKESIKRQSLNDRS</sequence>
<evidence type="ECO:0000313" key="1">
    <source>
        <dbReference type="EMBL" id="KKA21578.1"/>
    </source>
</evidence>
<keyword evidence="2" id="KW-1185">Reference proteome</keyword>
<gene>
    <name evidence="1" type="ORF">T310_4365</name>
</gene>
<dbReference type="Proteomes" id="UP000053958">
    <property type="component" value="Unassembled WGS sequence"/>
</dbReference>